<dbReference type="EMBL" id="JBGFTR010000034">
    <property type="protein sequence ID" value="MFH7566528.1"/>
    <property type="molecule type" value="Genomic_DNA"/>
</dbReference>
<protein>
    <submittedName>
        <fullName evidence="1">Tryptophan synthase subunit beta like protein</fullName>
    </submittedName>
</protein>
<evidence type="ECO:0000313" key="1">
    <source>
        <dbReference type="EMBL" id="MFH7566528.1"/>
    </source>
</evidence>
<reference evidence="1 2" key="1">
    <citation type="submission" date="2024-08" db="EMBL/GenBank/DDBJ databases">
        <title>Oceanimonas smirnovii Genome sequencing and assembly.</title>
        <authorList>
            <person name="Tang B."/>
        </authorList>
    </citation>
    <scope>NUCLEOTIDE SEQUENCE [LARGE SCALE GENOMIC DNA]</scope>
    <source>
        <strain evidence="1 2">OS2020-119</strain>
    </source>
</reference>
<gene>
    <name evidence="1" type="ORF">AB9R89_14540</name>
</gene>
<organism evidence="1 2">
    <name type="scientific">Oceanimonas smirnovii</name>
    <dbReference type="NCBI Taxonomy" id="264574"/>
    <lineage>
        <taxon>Bacteria</taxon>
        <taxon>Pseudomonadati</taxon>
        <taxon>Pseudomonadota</taxon>
        <taxon>Gammaproteobacteria</taxon>
        <taxon>Aeromonadales</taxon>
        <taxon>Aeromonadaceae</taxon>
        <taxon>Oceanimonas</taxon>
    </lineage>
</organism>
<name>A0ABW7P4X3_9GAMM</name>
<evidence type="ECO:0000313" key="2">
    <source>
        <dbReference type="Proteomes" id="UP001610706"/>
    </source>
</evidence>
<proteinExistence type="predicted"/>
<sequence length="114" mass="13032">MFVKRDKDGRICAVSREQIADISEPVEDQSPELARFINASAEPGSDPLKASDLAMSRVLEDLIDLLIDKQLIQFTELPSMAQQKLLTRQSLRKQYRLDLFSDHDNDDDEQIPMI</sequence>
<comment type="caution">
    <text evidence="1">The sequence shown here is derived from an EMBL/GenBank/DDBJ whole genome shotgun (WGS) entry which is preliminary data.</text>
</comment>
<dbReference type="Proteomes" id="UP001610706">
    <property type="component" value="Unassembled WGS sequence"/>
</dbReference>
<keyword evidence="2" id="KW-1185">Reference proteome</keyword>
<dbReference type="RefSeq" id="WP_395545909.1">
    <property type="nucleotide sequence ID" value="NZ_CP166302.1"/>
</dbReference>
<accession>A0ABW7P4X3</accession>